<dbReference type="AlphaFoldDB" id="A0A8K0H8S7"/>
<dbReference type="Proteomes" id="UP000796880">
    <property type="component" value="Unassembled WGS sequence"/>
</dbReference>
<dbReference type="OrthoDB" id="543442at2759"/>
<evidence type="ECO:0000313" key="2">
    <source>
        <dbReference type="EMBL" id="KAF3447744.1"/>
    </source>
</evidence>
<feature type="compositionally biased region" description="Basic and acidic residues" evidence="1">
    <location>
        <begin position="100"/>
        <end position="113"/>
    </location>
</feature>
<protein>
    <submittedName>
        <fullName evidence="2">Uncharacterized protein</fullName>
    </submittedName>
</protein>
<keyword evidence="3" id="KW-1185">Reference proteome</keyword>
<comment type="caution">
    <text evidence="2">The sequence shown here is derived from an EMBL/GenBank/DDBJ whole genome shotgun (WGS) entry which is preliminary data.</text>
</comment>
<organism evidence="2 3">
    <name type="scientific">Rhamnella rubrinervis</name>
    <dbReference type="NCBI Taxonomy" id="2594499"/>
    <lineage>
        <taxon>Eukaryota</taxon>
        <taxon>Viridiplantae</taxon>
        <taxon>Streptophyta</taxon>
        <taxon>Embryophyta</taxon>
        <taxon>Tracheophyta</taxon>
        <taxon>Spermatophyta</taxon>
        <taxon>Magnoliopsida</taxon>
        <taxon>eudicotyledons</taxon>
        <taxon>Gunneridae</taxon>
        <taxon>Pentapetalae</taxon>
        <taxon>rosids</taxon>
        <taxon>fabids</taxon>
        <taxon>Rosales</taxon>
        <taxon>Rhamnaceae</taxon>
        <taxon>rhamnoid group</taxon>
        <taxon>Rhamneae</taxon>
        <taxon>Rhamnella</taxon>
    </lineage>
</organism>
<gene>
    <name evidence="2" type="ORF">FNV43_RR08447</name>
</gene>
<name>A0A8K0H8S7_9ROSA</name>
<feature type="region of interest" description="Disordered" evidence="1">
    <location>
        <begin position="94"/>
        <end position="113"/>
    </location>
</feature>
<accession>A0A8K0H8S7</accession>
<reference evidence="2" key="1">
    <citation type="submission" date="2020-03" db="EMBL/GenBank/DDBJ databases">
        <title>A high-quality chromosome-level genome assembly of a woody plant with both climbing and erect habits, Rhamnella rubrinervis.</title>
        <authorList>
            <person name="Lu Z."/>
            <person name="Yang Y."/>
            <person name="Zhu X."/>
            <person name="Sun Y."/>
        </authorList>
    </citation>
    <scope>NUCLEOTIDE SEQUENCE</scope>
    <source>
        <strain evidence="2">BYM</strain>
        <tissue evidence="2">Leaf</tissue>
    </source>
</reference>
<evidence type="ECO:0000256" key="1">
    <source>
        <dbReference type="SAM" id="MobiDB-lite"/>
    </source>
</evidence>
<sequence length="113" mass="12739">MKLGTNFVAEEVELVMKLGLICSDSEPSAPPSMRQVVQYLRGYSSDEFDVGRAKFKCRRFFQVADDSKEILTQDLSYHSPAKPTCSLWEGSISDVSQPPDFKRSESSKKAFIH</sequence>
<evidence type="ECO:0000313" key="3">
    <source>
        <dbReference type="Proteomes" id="UP000796880"/>
    </source>
</evidence>
<dbReference type="EMBL" id="VOIH02000004">
    <property type="protein sequence ID" value="KAF3447744.1"/>
    <property type="molecule type" value="Genomic_DNA"/>
</dbReference>
<proteinExistence type="predicted"/>